<feature type="region of interest" description="Disordered" evidence="1">
    <location>
        <begin position="113"/>
        <end position="132"/>
    </location>
</feature>
<sequence>MTLVSSGGERGKRRETGSRVTSEGPQRFPTGRNQPNQSTAASPSQTSHHLHGAPPSSCPFAAFQQGHDGATVCLGSLRLLFANVQPNQPGTIGPSRASAVFTSVGPASVAATAVPTNGTPTTAPTTPWASVSPSLPGVPGPRIHYSRPGQVECPTVLPPLQLISGGGVSSKIMSSGAGKHQILLPALRPTPTPGRNTDHKPRPGGSSSLSLLFTANVAHSPVRRAALASGTPLPKARLLSAYPKVPPQPTSSTRLRKGLLRQPQAAEPIRSSAATSSARNQVPGCPVTSPAPRNPQAGKGAPGQWASRWRMT</sequence>
<evidence type="ECO:0000256" key="1">
    <source>
        <dbReference type="SAM" id="MobiDB-lite"/>
    </source>
</evidence>
<feature type="region of interest" description="Disordered" evidence="1">
    <location>
        <begin position="186"/>
        <end position="209"/>
    </location>
</feature>
<accession>A0AAV7SGD9</accession>
<evidence type="ECO:0000313" key="2">
    <source>
        <dbReference type="EMBL" id="KAJ1163129.1"/>
    </source>
</evidence>
<dbReference type="Proteomes" id="UP001066276">
    <property type="component" value="Chromosome 4_2"/>
</dbReference>
<feature type="region of interest" description="Disordered" evidence="1">
    <location>
        <begin position="1"/>
        <end position="53"/>
    </location>
</feature>
<reference evidence="2" key="1">
    <citation type="journal article" date="2022" name="bioRxiv">
        <title>Sequencing and chromosome-scale assembly of the giantPleurodeles waltlgenome.</title>
        <authorList>
            <person name="Brown T."/>
            <person name="Elewa A."/>
            <person name="Iarovenko S."/>
            <person name="Subramanian E."/>
            <person name="Araus A.J."/>
            <person name="Petzold A."/>
            <person name="Susuki M."/>
            <person name="Suzuki K.-i.T."/>
            <person name="Hayashi T."/>
            <person name="Toyoda A."/>
            <person name="Oliveira C."/>
            <person name="Osipova E."/>
            <person name="Leigh N.D."/>
            <person name="Simon A."/>
            <person name="Yun M.H."/>
        </authorList>
    </citation>
    <scope>NUCLEOTIDE SEQUENCE</scope>
    <source>
        <strain evidence="2">20211129_DDA</strain>
        <tissue evidence="2">Liver</tissue>
    </source>
</reference>
<feature type="compositionally biased region" description="Polar residues" evidence="1">
    <location>
        <begin position="31"/>
        <end position="47"/>
    </location>
</feature>
<comment type="caution">
    <text evidence="2">The sequence shown here is derived from an EMBL/GenBank/DDBJ whole genome shotgun (WGS) entry which is preliminary data.</text>
</comment>
<name>A0AAV7SGD9_PLEWA</name>
<evidence type="ECO:0000313" key="3">
    <source>
        <dbReference type="Proteomes" id="UP001066276"/>
    </source>
</evidence>
<protein>
    <submittedName>
        <fullName evidence="2">Uncharacterized protein</fullName>
    </submittedName>
</protein>
<dbReference type="AlphaFoldDB" id="A0AAV7SGD9"/>
<keyword evidence="3" id="KW-1185">Reference proteome</keyword>
<gene>
    <name evidence="2" type="ORF">NDU88_003592</name>
</gene>
<feature type="region of interest" description="Disordered" evidence="1">
    <location>
        <begin position="239"/>
        <end position="312"/>
    </location>
</feature>
<proteinExistence type="predicted"/>
<dbReference type="EMBL" id="JANPWB010000008">
    <property type="protein sequence ID" value="KAJ1163129.1"/>
    <property type="molecule type" value="Genomic_DNA"/>
</dbReference>
<organism evidence="2 3">
    <name type="scientific">Pleurodeles waltl</name>
    <name type="common">Iberian ribbed newt</name>
    <dbReference type="NCBI Taxonomy" id="8319"/>
    <lineage>
        <taxon>Eukaryota</taxon>
        <taxon>Metazoa</taxon>
        <taxon>Chordata</taxon>
        <taxon>Craniata</taxon>
        <taxon>Vertebrata</taxon>
        <taxon>Euteleostomi</taxon>
        <taxon>Amphibia</taxon>
        <taxon>Batrachia</taxon>
        <taxon>Caudata</taxon>
        <taxon>Salamandroidea</taxon>
        <taxon>Salamandridae</taxon>
        <taxon>Pleurodelinae</taxon>
        <taxon>Pleurodeles</taxon>
    </lineage>
</organism>